<protein>
    <recommendedName>
        <fullName evidence="3">DUF6311 domain-containing protein</fullName>
    </recommendedName>
</protein>
<feature type="region of interest" description="Disordered" evidence="1">
    <location>
        <begin position="1"/>
        <end position="30"/>
    </location>
</feature>
<feature type="transmembrane region" description="Helical" evidence="2">
    <location>
        <begin position="353"/>
        <end position="371"/>
    </location>
</feature>
<feature type="transmembrane region" description="Helical" evidence="2">
    <location>
        <begin position="452"/>
        <end position="469"/>
    </location>
</feature>
<evidence type="ECO:0000259" key="3">
    <source>
        <dbReference type="Pfam" id="PF19830"/>
    </source>
</evidence>
<comment type="caution">
    <text evidence="4">The sequence shown here is derived from an EMBL/GenBank/DDBJ whole genome shotgun (WGS) entry which is preliminary data.</text>
</comment>
<feature type="region of interest" description="Disordered" evidence="1">
    <location>
        <begin position="427"/>
        <end position="446"/>
    </location>
</feature>
<keyword evidence="5" id="KW-1185">Reference proteome</keyword>
<feature type="transmembrane region" description="Helical" evidence="2">
    <location>
        <begin position="256"/>
        <end position="276"/>
    </location>
</feature>
<feature type="transmembrane region" description="Helical" evidence="2">
    <location>
        <begin position="227"/>
        <end position="244"/>
    </location>
</feature>
<dbReference type="InterPro" id="IPR046278">
    <property type="entry name" value="DUF6311"/>
</dbReference>
<feature type="transmembrane region" description="Helical" evidence="2">
    <location>
        <begin position="402"/>
        <end position="421"/>
    </location>
</feature>
<feature type="transmembrane region" description="Helical" evidence="2">
    <location>
        <begin position="130"/>
        <end position="149"/>
    </location>
</feature>
<reference evidence="4 5" key="1">
    <citation type="submission" date="2024-10" db="EMBL/GenBank/DDBJ databases">
        <title>The Natural Products Discovery Center: Release of the First 8490 Sequenced Strains for Exploring Actinobacteria Biosynthetic Diversity.</title>
        <authorList>
            <person name="Kalkreuter E."/>
            <person name="Kautsar S.A."/>
            <person name="Yang D."/>
            <person name="Bader C.D."/>
            <person name="Teijaro C.N."/>
            <person name="Fluegel L."/>
            <person name="Davis C.M."/>
            <person name="Simpson J.R."/>
            <person name="Lauterbach L."/>
            <person name="Steele A.D."/>
            <person name="Gui C."/>
            <person name="Meng S."/>
            <person name="Li G."/>
            <person name="Viehrig K."/>
            <person name="Ye F."/>
            <person name="Su P."/>
            <person name="Kiefer A.F."/>
            <person name="Nichols A."/>
            <person name="Cepeda A.J."/>
            <person name="Yan W."/>
            <person name="Fan B."/>
            <person name="Jiang Y."/>
            <person name="Adhikari A."/>
            <person name="Zheng C.-J."/>
            <person name="Schuster L."/>
            <person name="Cowan T.M."/>
            <person name="Smanski M.J."/>
            <person name="Chevrette M.G."/>
            <person name="De Carvalho L.P.S."/>
            <person name="Shen B."/>
        </authorList>
    </citation>
    <scope>NUCLEOTIDE SEQUENCE [LARGE SCALE GENOMIC DNA]</scope>
    <source>
        <strain evidence="4 5">NPDC049845</strain>
    </source>
</reference>
<feature type="transmembrane region" description="Helical" evidence="2">
    <location>
        <begin position="329"/>
        <end position="346"/>
    </location>
</feature>
<feature type="domain" description="DUF6311" evidence="3">
    <location>
        <begin position="82"/>
        <end position="376"/>
    </location>
</feature>
<evidence type="ECO:0000313" key="5">
    <source>
        <dbReference type="Proteomes" id="UP001612812"/>
    </source>
</evidence>
<feature type="transmembrane region" description="Helical" evidence="2">
    <location>
        <begin position="37"/>
        <end position="56"/>
    </location>
</feature>
<sequence>MAVPVVDPSLNSSSVEVDTGVSDPPRRPRRRPARADVLAIGAYALLGVLVCLNYWGDVQHRVSSHLPTDHSWFEWLFAHGAYSVRHLENPLFTARQNAPDGVNMMANTSLLGVTLPLAPLTMLLGPQVMYALYLGAALSATAATSYWTLSRHLVRSRGAAFVGGAFLGFAPGIVHHANGQPNFVSNFLLPLIVSRVLRLGEPGRWRRNGLALGLLVAYQIFINEEMLLLTALACLVVVVAYAVQRPRATRERAGRFLAAIGVGGGVALLLTAYPIWFQFNGPQSYRGLQGGVFHNWGEDLMAFVTFARDTVAGDEAVEKTIGLTEQNTWFGWPLVLVGLVALALLVRRSVPARILAVLVVVFTVASIGPKVRFDGVETDVDGPWAYVPDDLPLVEMMMPTRLSLVVVGAVGVLLALAWDALARDGRSPVPAPRTGDDADTSAPDAGSRRRRVLRLAGYAAIAAALLPLFPRPLPAQQIDPPPHFVTSGGWRPYVPDGRTLVPVPIPSNVHGLPTLRWSALTGQEFPIPGGYFIGPNERGEGVFGAPNRPTSTLIYSTMDADRVPEITEENRRQAVEDLRFWRASVVVLGANPREAVLRDLMTALLGPAQRVDDVWLWDVRDRV</sequence>
<evidence type="ECO:0000256" key="1">
    <source>
        <dbReference type="SAM" id="MobiDB-lite"/>
    </source>
</evidence>
<dbReference type="Pfam" id="PF19830">
    <property type="entry name" value="DUF6311"/>
    <property type="match status" value="1"/>
</dbReference>
<evidence type="ECO:0000313" key="4">
    <source>
        <dbReference type="EMBL" id="MFI7265836.1"/>
    </source>
</evidence>
<proteinExistence type="predicted"/>
<keyword evidence="2" id="KW-0472">Membrane</keyword>
<name>A0ABW7ZSM0_9ACTN</name>
<dbReference type="EMBL" id="JBITLE010000014">
    <property type="protein sequence ID" value="MFI7265836.1"/>
    <property type="molecule type" value="Genomic_DNA"/>
</dbReference>
<keyword evidence="2" id="KW-1133">Transmembrane helix</keyword>
<keyword evidence="2" id="KW-0812">Transmembrane</keyword>
<gene>
    <name evidence="4" type="ORF">ACIBP4_26475</name>
</gene>
<dbReference type="Proteomes" id="UP001612812">
    <property type="component" value="Unassembled WGS sequence"/>
</dbReference>
<dbReference type="RefSeq" id="WP_396771275.1">
    <property type="nucleotide sequence ID" value="NZ_JBITLA010000015.1"/>
</dbReference>
<organism evidence="4 5">
    <name type="scientific">Micromonospora maritima</name>
    <dbReference type="NCBI Taxonomy" id="986711"/>
    <lineage>
        <taxon>Bacteria</taxon>
        <taxon>Bacillati</taxon>
        <taxon>Actinomycetota</taxon>
        <taxon>Actinomycetes</taxon>
        <taxon>Micromonosporales</taxon>
        <taxon>Micromonosporaceae</taxon>
        <taxon>Micromonospora</taxon>
    </lineage>
</organism>
<accession>A0ABW7ZSM0</accession>
<evidence type="ECO:0000256" key="2">
    <source>
        <dbReference type="SAM" id="Phobius"/>
    </source>
</evidence>